<proteinExistence type="predicted"/>
<dbReference type="SUPFAM" id="SSF160631">
    <property type="entry name" value="SMI1/KNR4-like"/>
    <property type="match status" value="1"/>
</dbReference>
<name>A0AB39IE85_9GAMM</name>
<dbReference type="RefSeq" id="WP_038910351.1">
    <property type="nucleotide sequence ID" value="NZ_CP162411.1"/>
</dbReference>
<dbReference type="Gene3D" id="3.40.1580.10">
    <property type="entry name" value="SMI1/KNR4-like"/>
    <property type="match status" value="1"/>
</dbReference>
<sequence>MEIQKEDLVKWETDDPDLVIESVTINKRIGDIEEKLQVHLPDEYKDYIHLVADQACGPLEDIDHFLVRYDGRVRKALMAILFPTEQVISSTNLLKESIYENRSLLPTGLIAIGSDYDDDGDAYIIYDVRPNSPTYKSVFHWRYYIDNLSVGDGLGLLALSLKEFLYTPTSEDKL</sequence>
<dbReference type="EMBL" id="CP162411">
    <property type="protein sequence ID" value="XDL13596.1"/>
    <property type="molecule type" value="Genomic_DNA"/>
</dbReference>
<dbReference type="InterPro" id="IPR037883">
    <property type="entry name" value="Knr4/Smi1-like_sf"/>
</dbReference>
<gene>
    <name evidence="2" type="ORF">LF923_0015510</name>
</gene>
<dbReference type="InterPro" id="IPR018958">
    <property type="entry name" value="Knr4/Smi1-like_dom"/>
</dbReference>
<evidence type="ECO:0000259" key="1">
    <source>
        <dbReference type="Pfam" id="PF09346"/>
    </source>
</evidence>
<organism evidence="2">
    <name type="scientific">Dickeya oryzae</name>
    <dbReference type="NCBI Taxonomy" id="1240404"/>
    <lineage>
        <taxon>Bacteria</taxon>
        <taxon>Pseudomonadati</taxon>
        <taxon>Pseudomonadota</taxon>
        <taxon>Gammaproteobacteria</taxon>
        <taxon>Enterobacterales</taxon>
        <taxon>Pectobacteriaceae</taxon>
        <taxon>Dickeya</taxon>
    </lineage>
</organism>
<dbReference type="Pfam" id="PF09346">
    <property type="entry name" value="SMI1_KNR4"/>
    <property type="match status" value="1"/>
</dbReference>
<reference evidence="2" key="1">
    <citation type="submission" date="2024-07" db="EMBL/GenBank/DDBJ databases">
        <authorList>
            <person name="Pedron J."/>
        </authorList>
    </citation>
    <scope>NUCLEOTIDE SEQUENCE</scope>
    <source>
        <strain evidence="2">A642-S2-A17</strain>
    </source>
</reference>
<evidence type="ECO:0000313" key="2">
    <source>
        <dbReference type="EMBL" id="XDL13596.1"/>
    </source>
</evidence>
<feature type="domain" description="Knr4/Smi1-like" evidence="1">
    <location>
        <begin position="29"/>
        <end position="165"/>
    </location>
</feature>
<protein>
    <submittedName>
        <fullName evidence="2">SMI1/KNR4 family protein</fullName>
    </submittedName>
</protein>
<dbReference type="GeneID" id="55487724"/>
<dbReference type="AlphaFoldDB" id="A0AB39IE85"/>
<accession>A0AB39IE85</accession>